<feature type="chain" id="PRO_5020346061" evidence="4">
    <location>
        <begin position="24"/>
        <end position="423"/>
    </location>
</feature>
<dbReference type="RefSeq" id="WP_131913999.1">
    <property type="nucleotide sequence ID" value="NZ_OU594967.1"/>
</dbReference>
<dbReference type="Gene3D" id="2.40.160.10">
    <property type="entry name" value="Porin"/>
    <property type="match status" value="1"/>
</dbReference>
<comment type="similarity">
    <text evidence="1">Belongs to the outer membrane porin (Opr) (TC 1.B.25) family.</text>
</comment>
<keyword evidence="6" id="KW-1185">Reference proteome</keyword>
<organism evidence="5 6">
    <name type="scientific">Celerinatantimonas diazotrophica</name>
    <dbReference type="NCBI Taxonomy" id="412034"/>
    <lineage>
        <taxon>Bacteria</taxon>
        <taxon>Pseudomonadati</taxon>
        <taxon>Pseudomonadota</taxon>
        <taxon>Gammaproteobacteria</taxon>
        <taxon>Celerinatantimonadaceae</taxon>
        <taxon>Celerinatantimonas</taxon>
    </lineage>
</organism>
<protein>
    <submittedName>
        <fullName evidence="5">Putative glucuronide porin</fullName>
    </submittedName>
</protein>
<evidence type="ECO:0000256" key="4">
    <source>
        <dbReference type="SAM" id="SignalP"/>
    </source>
</evidence>
<proteinExistence type="inferred from homology"/>
<dbReference type="GO" id="GO:0016020">
    <property type="term" value="C:membrane"/>
    <property type="evidence" value="ECO:0007669"/>
    <property type="project" value="InterPro"/>
</dbReference>
<name>A0A4R1J839_9GAMM</name>
<sequence>MKKLLIPTLSAVIVAMLSTSVFADPYDSNTDSLRLRLKNDFRKAERPSAGPSGENIYAWVQGTMVDLNTHYFRDFVGVTASAYNVHKLGADGSESTRGYLRGYHSFSLTQAALKFKLTDDLNLKVGRFGTDSGYGSLPYDVPLISSNSNRTMPTLSQGAIVHYNLNKNVELWGMWRQRVFLWTDVATGVRDEGVFNPSTGSYSKKEPRAFLAGSWHDSQNRVDLGYSWQNEVSSQAELKYQRDDTLSNGSHIRYQFLTLNASLTGLSKEASYHNNTQVYSGKVTYSNSKISYFGALGYVSHVLNNIGTNVNTDIGYVGDLSIDRNRENMYSFQIGAHYIVNNNFSVMVAPLMTHGYVDPRRTTTVKGRALLGALFYKVNSGPLAGLKAFIASDIAREKRHGGSLGEHLDYWDVKSGIQYDFNL</sequence>
<accession>A0A4R1J839</accession>
<comment type="caution">
    <text evidence="5">The sequence shown here is derived from an EMBL/GenBank/DDBJ whole genome shotgun (WGS) entry which is preliminary data.</text>
</comment>
<feature type="signal peptide" evidence="4">
    <location>
        <begin position="1"/>
        <end position="23"/>
    </location>
</feature>
<evidence type="ECO:0000256" key="3">
    <source>
        <dbReference type="ARBA" id="ARBA00022729"/>
    </source>
</evidence>
<dbReference type="Pfam" id="PF03573">
    <property type="entry name" value="OprD"/>
    <property type="match status" value="1"/>
</dbReference>
<dbReference type="OrthoDB" id="5864637at2"/>
<evidence type="ECO:0000256" key="2">
    <source>
        <dbReference type="ARBA" id="ARBA00022448"/>
    </source>
</evidence>
<evidence type="ECO:0000313" key="6">
    <source>
        <dbReference type="Proteomes" id="UP000295565"/>
    </source>
</evidence>
<evidence type="ECO:0000313" key="5">
    <source>
        <dbReference type="EMBL" id="TCK46666.1"/>
    </source>
</evidence>
<dbReference type="Proteomes" id="UP000295565">
    <property type="component" value="Unassembled WGS sequence"/>
</dbReference>
<dbReference type="EMBL" id="SMGD01000017">
    <property type="protein sequence ID" value="TCK46666.1"/>
    <property type="molecule type" value="Genomic_DNA"/>
</dbReference>
<dbReference type="AlphaFoldDB" id="A0A4R1J839"/>
<gene>
    <name evidence="5" type="ORF">EV690_3251</name>
</gene>
<reference evidence="5 6" key="1">
    <citation type="submission" date="2019-03" db="EMBL/GenBank/DDBJ databases">
        <title>Genomic Encyclopedia of Type Strains, Phase IV (KMG-IV): sequencing the most valuable type-strain genomes for metagenomic binning, comparative biology and taxonomic classification.</title>
        <authorList>
            <person name="Goeker M."/>
        </authorList>
    </citation>
    <scope>NUCLEOTIDE SEQUENCE [LARGE SCALE GENOMIC DNA]</scope>
    <source>
        <strain evidence="5 6">DSM 18577</strain>
    </source>
</reference>
<dbReference type="InterPro" id="IPR023614">
    <property type="entry name" value="Porin_dom_sf"/>
</dbReference>
<dbReference type="InterPro" id="IPR005318">
    <property type="entry name" value="OM_porin_bac"/>
</dbReference>
<dbReference type="NCBIfam" id="NF008479">
    <property type="entry name" value="PRK11379.1"/>
    <property type="match status" value="1"/>
</dbReference>
<keyword evidence="3 4" id="KW-0732">Signal</keyword>
<evidence type="ECO:0000256" key="1">
    <source>
        <dbReference type="ARBA" id="ARBA00009075"/>
    </source>
</evidence>
<keyword evidence="2" id="KW-0813">Transport</keyword>